<dbReference type="InterPro" id="IPR011008">
    <property type="entry name" value="Dimeric_a/b-barrel"/>
</dbReference>
<dbReference type="PANTHER" id="PTHR33336">
    <property type="entry name" value="QUINOL MONOOXYGENASE YGIN-RELATED"/>
    <property type="match status" value="1"/>
</dbReference>
<keyword evidence="3" id="KW-1185">Reference proteome</keyword>
<dbReference type="OrthoDB" id="9812754at2"/>
<feature type="domain" description="ABM" evidence="1">
    <location>
        <begin position="2"/>
        <end position="90"/>
    </location>
</feature>
<name>A0A5C1Q9C4_9SPIO</name>
<dbReference type="InterPro" id="IPR007138">
    <property type="entry name" value="ABM_dom"/>
</dbReference>
<evidence type="ECO:0000259" key="1">
    <source>
        <dbReference type="PROSITE" id="PS51725"/>
    </source>
</evidence>
<dbReference type="RefSeq" id="WP_149567888.1">
    <property type="nucleotide sequence ID" value="NZ_CP035807.1"/>
</dbReference>
<gene>
    <name evidence="2" type="ORF">EW093_07985</name>
</gene>
<dbReference type="Pfam" id="PF03992">
    <property type="entry name" value="ABM"/>
    <property type="match status" value="1"/>
</dbReference>
<organism evidence="2 3">
    <name type="scientific">Thiospirochaeta perfilievii</name>
    <dbReference type="NCBI Taxonomy" id="252967"/>
    <lineage>
        <taxon>Bacteria</taxon>
        <taxon>Pseudomonadati</taxon>
        <taxon>Spirochaetota</taxon>
        <taxon>Spirochaetia</taxon>
        <taxon>Spirochaetales</taxon>
        <taxon>Spirochaetaceae</taxon>
        <taxon>Thiospirochaeta</taxon>
    </lineage>
</organism>
<proteinExistence type="predicted"/>
<reference evidence="2 3" key="2">
    <citation type="submission" date="2019-09" db="EMBL/GenBank/DDBJ databases">
        <title>Complete Genome Sequence and Methylome Analysis of free living Spirochaetas.</title>
        <authorList>
            <person name="Leshcheva N."/>
            <person name="Mikheeva N."/>
        </authorList>
    </citation>
    <scope>NUCLEOTIDE SEQUENCE [LARGE SCALE GENOMIC DNA]</scope>
    <source>
        <strain evidence="2 3">P</strain>
    </source>
</reference>
<dbReference type="Gene3D" id="3.30.70.100">
    <property type="match status" value="1"/>
</dbReference>
<evidence type="ECO:0000313" key="3">
    <source>
        <dbReference type="Proteomes" id="UP000323824"/>
    </source>
</evidence>
<dbReference type="GO" id="GO:0005829">
    <property type="term" value="C:cytosol"/>
    <property type="evidence" value="ECO:0007669"/>
    <property type="project" value="TreeGrafter"/>
</dbReference>
<dbReference type="EMBL" id="CP035807">
    <property type="protein sequence ID" value="QEN04645.1"/>
    <property type="molecule type" value="Genomic_DNA"/>
</dbReference>
<protein>
    <submittedName>
        <fullName evidence="2">Antibiotic biosynthesis monooxygenase</fullName>
    </submittedName>
</protein>
<dbReference type="PROSITE" id="PS51725">
    <property type="entry name" value="ABM"/>
    <property type="match status" value="1"/>
</dbReference>
<dbReference type="AlphaFoldDB" id="A0A5C1Q9C4"/>
<evidence type="ECO:0000313" key="2">
    <source>
        <dbReference type="EMBL" id="QEN04645.1"/>
    </source>
</evidence>
<reference evidence="2 3" key="1">
    <citation type="submission" date="2019-02" db="EMBL/GenBank/DDBJ databases">
        <authorList>
            <person name="Fomenkov A."/>
            <person name="Dubinina G."/>
            <person name="Grabovich M."/>
            <person name="Vincze T."/>
            <person name="Roberts R.J."/>
        </authorList>
    </citation>
    <scope>NUCLEOTIDE SEQUENCE [LARGE SCALE GENOMIC DNA]</scope>
    <source>
        <strain evidence="2 3">P</strain>
    </source>
</reference>
<dbReference type="PANTHER" id="PTHR33336:SF1">
    <property type="entry name" value="(4S)-4-HYDROXY-5-PHOSPHONOOXYPENTANE-2,3-DIONE ISOMERASE"/>
    <property type="match status" value="1"/>
</dbReference>
<keyword evidence="2" id="KW-0560">Oxidoreductase</keyword>
<dbReference type="SUPFAM" id="SSF54909">
    <property type="entry name" value="Dimeric alpha+beta barrel"/>
    <property type="match status" value="1"/>
</dbReference>
<sequence>MLTVNVKVVVKENYIEDFIEATILNASKSNLEEGIIRFDIIQELDNPQNFMLVEVYNSQDAPAAHKETDHYKTWRDKVEPMMAQPRSSIKYSSIFTKDTNYDL</sequence>
<keyword evidence="2" id="KW-0503">Monooxygenase</keyword>
<dbReference type="GO" id="GO:0004497">
    <property type="term" value="F:monooxygenase activity"/>
    <property type="evidence" value="ECO:0007669"/>
    <property type="project" value="UniProtKB-KW"/>
</dbReference>
<accession>A0A5C1Q9C4</accession>
<dbReference type="InterPro" id="IPR050744">
    <property type="entry name" value="AI-2_Isomerase_LsrG"/>
</dbReference>
<dbReference type="Proteomes" id="UP000323824">
    <property type="component" value="Chromosome"/>
</dbReference>
<dbReference type="KEGG" id="sper:EW093_07985"/>